<evidence type="ECO:0000313" key="14">
    <source>
        <dbReference type="RefSeq" id="XP_048141004.1"/>
    </source>
</evidence>
<dbReference type="AlphaFoldDB" id="A0A8B8N1E0"/>
<evidence type="ECO:0000259" key="9">
    <source>
        <dbReference type="PROSITE" id="PS51370"/>
    </source>
</evidence>
<dbReference type="GO" id="GO:0003700">
    <property type="term" value="F:DNA-binding transcription factor activity"/>
    <property type="evidence" value="ECO:0007669"/>
    <property type="project" value="InterPro"/>
</dbReference>
<evidence type="ECO:0000313" key="15">
    <source>
        <dbReference type="RefSeq" id="XP_048141005.1"/>
    </source>
</evidence>
<dbReference type="RefSeq" id="XP_048141005.1">
    <property type="nucleotide sequence ID" value="XM_048285048.1"/>
</dbReference>
<feature type="region of interest" description="Disordered" evidence="7">
    <location>
        <begin position="149"/>
        <end position="178"/>
    </location>
</feature>
<dbReference type="RefSeq" id="XP_030516182.1">
    <property type="nucleotide sequence ID" value="XM_030660322.1"/>
</dbReference>
<dbReference type="PANTHER" id="PTHR31072">
    <property type="entry name" value="TRANSCRIPTION FACTOR TCP4-RELATED"/>
    <property type="match status" value="1"/>
</dbReference>
<dbReference type="GO" id="GO:2000032">
    <property type="term" value="P:regulation of secondary shoot formation"/>
    <property type="evidence" value="ECO:0007669"/>
    <property type="project" value="TreeGrafter"/>
</dbReference>
<feature type="compositionally biased region" description="Low complexity" evidence="7">
    <location>
        <begin position="192"/>
        <end position="224"/>
    </location>
</feature>
<gene>
    <name evidence="11 12 13 14 15 16" type="primary">LOC115729697</name>
</gene>
<feature type="domain" description="R" evidence="9">
    <location>
        <begin position="228"/>
        <end position="246"/>
    </location>
</feature>
<evidence type="ECO:0000256" key="3">
    <source>
        <dbReference type="ARBA" id="ARBA00023015"/>
    </source>
</evidence>
<dbReference type="Pfam" id="PF03634">
    <property type="entry name" value="TCP"/>
    <property type="match status" value="1"/>
</dbReference>
<feature type="domain" description="TCP" evidence="8">
    <location>
        <begin position="89"/>
        <end position="147"/>
    </location>
</feature>
<evidence type="ECO:0000313" key="11">
    <source>
        <dbReference type="RefSeq" id="XP_030516182.1"/>
    </source>
</evidence>
<dbReference type="GO" id="GO:0043565">
    <property type="term" value="F:sequence-specific DNA binding"/>
    <property type="evidence" value="ECO:0007669"/>
    <property type="project" value="TreeGrafter"/>
</dbReference>
<dbReference type="GO" id="GO:0005634">
    <property type="term" value="C:nucleus"/>
    <property type="evidence" value="ECO:0007669"/>
    <property type="project" value="UniProtKB-SubCell"/>
</dbReference>
<evidence type="ECO:0000256" key="2">
    <source>
        <dbReference type="ARBA" id="ARBA00022473"/>
    </source>
</evidence>
<evidence type="ECO:0000259" key="8">
    <source>
        <dbReference type="PROSITE" id="PS51369"/>
    </source>
</evidence>
<dbReference type="PANTHER" id="PTHR31072:SF93">
    <property type="entry name" value="TRANSCRIPTION FACTOR TCP24"/>
    <property type="match status" value="1"/>
</dbReference>
<keyword evidence="6" id="KW-0539">Nucleus</keyword>
<protein>
    <submittedName>
        <fullName evidence="11 12 14 15">Transcription factor TCP2</fullName>
    </submittedName>
</protein>
<reference evidence="14 15" key="1">
    <citation type="submission" date="2025-05" db="UniProtKB">
        <authorList>
            <consortium name="RefSeq"/>
        </authorList>
    </citation>
    <scope>IDENTIFICATION</scope>
    <source>
        <tissue evidence="14 15">Leaf</tissue>
    </source>
</reference>
<dbReference type="RefSeq" id="XP_030516184.1">
    <property type="nucleotide sequence ID" value="XM_030660324.1"/>
</dbReference>
<dbReference type="KEGG" id="rarg:115729697"/>
<evidence type="ECO:0000313" key="12">
    <source>
        <dbReference type="RefSeq" id="XP_030516183.1"/>
    </source>
</evidence>
<keyword evidence="10" id="KW-1185">Reference proteome</keyword>
<accession>A0A8B8N1E0</accession>
<feature type="compositionally biased region" description="Low complexity" evidence="7">
    <location>
        <begin position="267"/>
        <end position="299"/>
    </location>
</feature>
<comment type="subcellular location">
    <subcellularLocation>
        <location evidence="1">Nucleus</location>
    </subcellularLocation>
</comment>
<organism evidence="10 15">
    <name type="scientific">Rhodamnia argentea</name>
    <dbReference type="NCBI Taxonomy" id="178133"/>
    <lineage>
        <taxon>Eukaryota</taxon>
        <taxon>Viridiplantae</taxon>
        <taxon>Streptophyta</taxon>
        <taxon>Embryophyta</taxon>
        <taxon>Tracheophyta</taxon>
        <taxon>Spermatophyta</taxon>
        <taxon>Magnoliopsida</taxon>
        <taxon>eudicotyledons</taxon>
        <taxon>Gunneridae</taxon>
        <taxon>Pentapetalae</taxon>
        <taxon>rosids</taxon>
        <taxon>malvids</taxon>
        <taxon>Myrtales</taxon>
        <taxon>Myrtaceae</taxon>
        <taxon>Myrtoideae</taxon>
        <taxon>Myrteae</taxon>
        <taxon>Australasian group</taxon>
        <taxon>Rhodamnia</taxon>
    </lineage>
</organism>
<dbReference type="PROSITE" id="PS51369">
    <property type="entry name" value="TCP"/>
    <property type="match status" value="1"/>
</dbReference>
<dbReference type="InterPro" id="IPR017888">
    <property type="entry name" value="CYC/TB1_R_domain"/>
</dbReference>
<dbReference type="Proteomes" id="UP000827889">
    <property type="component" value="Chromosome 9"/>
</dbReference>
<feature type="compositionally biased region" description="Basic and acidic residues" evidence="7">
    <location>
        <begin position="163"/>
        <end position="178"/>
    </location>
</feature>
<feature type="compositionally biased region" description="Basic and acidic residues" evidence="7">
    <location>
        <begin position="225"/>
        <end position="248"/>
    </location>
</feature>
<dbReference type="InterPro" id="IPR017887">
    <property type="entry name" value="TF_TCP_subgr"/>
</dbReference>
<evidence type="ECO:0000313" key="10">
    <source>
        <dbReference type="Proteomes" id="UP000827889"/>
    </source>
</evidence>
<name>A0A8B8N1E0_9MYRT</name>
<feature type="compositionally biased region" description="Polar residues" evidence="7">
    <location>
        <begin position="249"/>
        <end position="264"/>
    </location>
</feature>
<feature type="region of interest" description="Disordered" evidence="7">
    <location>
        <begin position="191"/>
        <end position="302"/>
    </location>
</feature>
<evidence type="ECO:0000256" key="5">
    <source>
        <dbReference type="ARBA" id="ARBA00023163"/>
    </source>
</evidence>
<evidence type="ECO:0000256" key="7">
    <source>
        <dbReference type="SAM" id="MobiDB-lite"/>
    </source>
</evidence>
<evidence type="ECO:0000256" key="6">
    <source>
        <dbReference type="ARBA" id="ARBA00023242"/>
    </source>
</evidence>
<evidence type="ECO:0000313" key="16">
    <source>
        <dbReference type="RefSeq" id="XP_048141006.1"/>
    </source>
</evidence>
<keyword evidence="2" id="KW-0217">Developmental protein</keyword>
<keyword evidence="4" id="KW-0238">DNA-binding</keyword>
<dbReference type="GeneID" id="115729697"/>
<feature type="compositionally biased region" description="Polar residues" evidence="7">
    <location>
        <begin position="150"/>
        <end position="162"/>
    </location>
</feature>
<dbReference type="PROSITE" id="PS51370">
    <property type="entry name" value="R"/>
    <property type="match status" value="1"/>
</dbReference>
<dbReference type="RefSeq" id="XP_048141004.1">
    <property type="nucleotide sequence ID" value="XM_048285047.1"/>
</dbReference>
<sequence length="511" mass="54845">MEVEEILTQACKFPRVGNGTSRNMDSAKIVLKTGDHQYPDDEEDGAQHKHSMSIAAAAAVGIGLAGSGTNRLRGWPNSRIIRVSRSSGGKDRHSKVLTSKGLRDRRVRLSVATAIQFYDIQDRLGYDQPSKAVEWLIKAASDSIAELPSLNGSFPDTPQQFSNEKRASDGGTEQEHGFDSAEVELDGDSNFQQQQQQNQNLSLSKSACSSNSENSKGSGLSLSRSELRVNRVRARERARERTAKEKETNNQNLNPISQNSSFTELLTGAISTGNTTTTTTNTTTVATTTSSPSGSSEANPFHKTTARQWSSMAMEYFNSGLLGGQFSRGHPHHTSGGFPGQIQMGNSTNSLPQAMQVPAFTISTESGGGGSHHLELPHISFVHDHLIPVAAATGTSQPEYNLNFSISSTSSSSGLGGFNRGTLQSNSSSPSLLPHHLQRFTSPVDGPSMPFLLGTAMPVAVETNHHHQNHHIAQFQSGIDGRLQLCYSDRTQHAGAAAAAASNHKGKTKNE</sequence>
<keyword evidence="5" id="KW-0804">Transcription</keyword>
<dbReference type="RefSeq" id="XP_030516183.1">
    <property type="nucleotide sequence ID" value="XM_030660323.1"/>
</dbReference>
<dbReference type="OrthoDB" id="688758at2759"/>
<evidence type="ECO:0000313" key="13">
    <source>
        <dbReference type="RefSeq" id="XP_030516184.1"/>
    </source>
</evidence>
<dbReference type="InterPro" id="IPR005333">
    <property type="entry name" value="Transcription_factor_TCP"/>
</dbReference>
<evidence type="ECO:0000256" key="4">
    <source>
        <dbReference type="ARBA" id="ARBA00023125"/>
    </source>
</evidence>
<keyword evidence="3" id="KW-0805">Transcription regulation</keyword>
<dbReference type="RefSeq" id="XP_048141006.1">
    <property type="nucleotide sequence ID" value="XM_048285049.1"/>
</dbReference>
<evidence type="ECO:0000256" key="1">
    <source>
        <dbReference type="ARBA" id="ARBA00004123"/>
    </source>
</evidence>
<proteinExistence type="predicted"/>